<evidence type="ECO:0000313" key="3">
    <source>
        <dbReference type="Proteomes" id="UP000636800"/>
    </source>
</evidence>
<evidence type="ECO:0000256" key="1">
    <source>
        <dbReference type="SAM" id="MobiDB-lite"/>
    </source>
</evidence>
<feature type="region of interest" description="Disordered" evidence="1">
    <location>
        <begin position="60"/>
        <end position="79"/>
    </location>
</feature>
<organism evidence="2 3">
    <name type="scientific">Vanilla planifolia</name>
    <name type="common">Vanilla</name>
    <dbReference type="NCBI Taxonomy" id="51239"/>
    <lineage>
        <taxon>Eukaryota</taxon>
        <taxon>Viridiplantae</taxon>
        <taxon>Streptophyta</taxon>
        <taxon>Embryophyta</taxon>
        <taxon>Tracheophyta</taxon>
        <taxon>Spermatophyta</taxon>
        <taxon>Magnoliopsida</taxon>
        <taxon>Liliopsida</taxon>
        <taxon>Asparagales</taxon>
        <taxon>Orchidaceae</taxon>
        <taxon>Vanilloideae</taxon>
        <taxon>Vanilleae</taxon>
        <taxon>Vanilla</taxon>
    </lineage>
</organism>
<reference evidence="2 3" key="1">
    <citation type="journal article" date="2020" name="Nat. Food">
        <title>A phased Vanilla planifolia genome enables genetic improvement of flavour and production.</title>
        <authorList>
            <person name="Hasing T."/>
            <person name="Tang H."/>
            <person name="Brym M."/>
            <person name="Khazi F."/>
            <person name="Huang T."/>
            <person name="Chambers A.H."/>
        </authorList>
    </citation>
    <scope>NUCLEOTIDE SEQUENCE [LARGE SCALE GENOMIC DNA]</scope>
    <source>
        <tissue evidence="2">Leaf</tissue>
    </source>
</reference>
<accession>A0A835RRL4</accession>
<proteinExistence type="predicted"/>
<comment type="caution">
    <text evidence="2">The sequence shown here is derived from an EMBL/GenBank/DDBJ whole genome shotgun (WGS) entry which is preliminary data.</text>
</comment>
<evidence type="ECO:0000313" key="2">
    <source>
        <dbReference type="EMBL" id="KAG0493095.1"/>
    </source>
</evidence>
<protein>
    <submittedName>
        <fullName evidence="2">Uncharacterized protein</fullName>
    </submittedName>
</protein>
<dbReference type="EMBL" id="JADCNL010000002">
    <property type="protein sequence ID" value="KAG0493095.1"/>
    <property type="molecule type" value="Genomic_DNA"/>
</dbReference>
<feature type="compositionally biased region" description="Polar residues" evidence="1">
    <location>
        <begin position="61"/>
        <end position="70"/>
    </location>
</feature>
<sequence>MPFLISHGAICRGPGFSRDNLHRSDTLALDQNLFPVCRDHCYRPCPKYLETLSKRHFNKDFNGNTRNISSVDDDDIFAH</sequence>
<dbReference type="AlphaFoldDB" id="A0A835RRL4"/>
<keyword evidence="3" id="KW-1185">Reference proteome</keyword>
<dbReference type="Proteomes" id="UP000636800">
    <property type="component" value="Chromosome 2"/>
</dbReference>
<name>A0A835RRL4_VANPL</name>
<gene>
    <name evidence="2" type="ORF">HPP92_006493</name>
</gene>